<proteinExistence type="predicted"/>
<gene>
    <name evidence="1" type="ORF">DERYTH_LOCUS18298</name>
</gene>
<evidence type="ECO:0000313" key="2">
    <source>
        <dbReference type="Proteomes" id="UP000789405"/>
    </source>
</evidence>
<dbReference type="AlphaFoldDB" id="A0A9N9NV02"/>
<evidence type="ECO:0000313" key="1">
    <source>
        <dbReference type="EMBL" id="CAG8766643.1"/>
    </source>
</evidence>
<protein>
    <submittedName>
        <fullName evidence="1">21335_t:CDS:1</fullName>
    </submittedName>
</protein>
<accession>A0A9N9NV02</accession>
<keyword evidence="2" id="KW-1185">Reference proteome</keyword>
<organism evidence="1 2">
    <name type="scientific">Dentiscutata erythropus</name>
    <dbReference type="NCBI Taxonomy" id="1348616"/>
    <lineage>
        <taxon>Eukaryota</taxon>
        <taxon>Fungi</taxon>
        <taxon>Fungi incertae sedis</taxon>
        <taxon>Mucoromycota</taxon>
        <taxon>Glomeromycotina</taxon>
        <taxon>Glomeromycetes</taxon>
        <taxon>Diversisporales</taxon>
        <taxon>Gigasporaceae</taxon>
        <taxon>Dentiscutata</taxon>
    </lineage>
</organism>
<sequence length="163" mass="18949">IINNSNLNKSDLDKSLEKLRKINQSESFSEGYNIKDSKLYLDKTANLLNKSRIYKRLNKICSSISKFETYTGSIEKSPDLEEKDLKELNKKLKTKMQTNIVSLKLTHNRAKNKKLNNRNGQKKQTNNHQRVLTDKIENLGTSNKTTKDIELQGFENFEDNRNI</sequence>
<feature type="non-terminal residue" evidence="1">
    <location>
        <position position="163"/>
    </location>
</feature>
<dbReference type="EMBL" id="CAJVPY010018363">
    <property type="protein sequence ID" value="CAG8766643.1"/>
    <property type="molecule type" value="Genomic_DNA"/>
</dbReference>
<dbReference type="Proteomes" id="UP000789405">
    <property type="component" value="Unassembled WGS sequence"/>
</dbReference>
<name>A0A9N9NV02_9GLOM</name>
<comment type="caution">
    <text evidence="1">The sequence shown here is derived from an EMBL/GenBank/DDBJ whole genome shotgun (WGS) entry which is preliminary data.</text>
</comment>
<reference evidence="1" key="1">
    <citation type="submission" date="2021-06" db="EMBL/GenBank/DDBJ databases">
        <authorList>
            <person name="Kallberg Y."/>
            <person name="Tangrot J."/>
            <person name="Rosling A."/>
        </authorList>
    </citation>
    <scope>NUCLEOTIDE SEQUENCE</scope>
    <source>
        <strain evidence="1">MA453B</strain>
    </source>
</reference>